<dbReference type="PROSITE" id="PS50979">
    <property type="entry name" value="BC"/>
    <property type="match status" value="1"/>
</dbReference>
<dbReference type="NCBIfam" id="NF006367">
    <property type="entry name" value="PRK08591.1"/>
    <property type="match status" value="1"/>
</dbReference>
<evidence type="ECO:0000259" key="14">
    <source>
        <dbReference type="PROSITE" id="PS50975"/>
    </source>
</evidence>
<accession>A0A841PTC9</accession>
<evidence type="ECO:0000313" key="16">
    <source>
        <dbReference type="EMBL" id="MBB6449561.1"/>
    </source>
</evidence>
<dbReference type="PANTHER" id="PTHR18866:SF33">
    <property type="entry name" value="METHYLCROTONOYL-COA CARBOXYLASE SUBUNIT ALPHA, MITOCHONDRIAL-RELATED"/>
    <property type="match status" value="1"/>
</dbReference>
<dbReference type="Gene3D" id="3.30.470.20">
    <property type="entry name" value="ATP-grasp fold, B domain"/>
    <property type="match status" value="1"/>
</dbReference>
<dbReference type="GO" id="GO:0046872">
    <property type="term" value="F:metal ion binding"/>
    <property type="evidence" value="ECO:0007669"/>
    <property type="project" value="InterPro"/>
</dbReference>
<dbReference type="Pfam" id="PF02786">
    <property type="entry name" value="CPSase_L_D2"/>
    <property type="match status" value="1"/>
</dbReference>
<dbReference type="Pfam" id="PF00289">
    <property type="entry name" value="Biotin_carb_N"/>
    <property type="match status" value="1"/>
</dbReference>
<evidence type="ECO:0000256" key="1">
    <source>
        <dbReference type="ARBA" id="ARBA00003761"/>
    </source>
</evidence>
<evidence type="ECO:0000256" key="11">
    <source>
        <dbReference type="ARBA" id="ARBA00023267"/>
    </source>
</evidence>
<evidence type="ECO:0000256" key="7">
    <source>
        <dbReference type="ARBA" id="ARBA00022741"/>
    </source>
</evidence>
<dbReference type="GO" id="GO:0006633">
    <property type="term" value="P:fatty acid biosynthetic process"/>
    <property type="evidence" value="ECO:0007669"/>
    <property type="project" value="UniProtKB-KW"/>
</dbReference>
<dbReference type="SMART" id="SM00878">
    <property type="entry name" value="Biotin_carb_C"/>
    <property type="match status" value="1"/>
</dbReference>
<dbReference type="Pfam" id="PF02785">
    <property type="entry name" value="Biotin_carb_C"/>
    <property type="match status" value="1"/>
</dbReference>
<dbReference type="PROSITE" id="PS00866">
    <property type="entry name" value="CPSASE_1"/>
    <property type="match status" value="1"/>
</dbReference>
<comment type="function">
    <text evidence="1">This protein is a component of the acetyl coenzyme A carboxylase complex; first, biotin carboxylase catalyzes the carboxylation of the carrier protein and then the transcarboxylase transfers the carboxyl group to form malonyl-CoA.</text>
</comment>
<dbReference type="InterPro" id="IPR005479">
    <property type="entry name" value="CPAse_ATP-bd"/>
</dbReference>
<comment type="catalytic activity">
    <reaction evidence="12">
        <text>N(6)-biotinyl-L-lysyl-[protein] + hydrogencarbonate + ATP = N(6)-carboxybiotinyl-L-lysyl-[protein] + ADP + phosphate + H(+)</text>
        <dbReference type="Rhea" id="RHEA:13501"/>
        <dbReference type="Rhea" id="RHEA-COMP:10505"/>
        <dbReference type="Rhea" id="RHEA-COMP:10506"/>
        <dbReference type="ChEBI" id="CHEBI:15378"/>
        <dbReference type="ChEBI" id="CHEBI:17544"/>
        <dbReference type="ChEBI" id="CHEBI:30616"/>
        <dbReference type="ChEBI" id="CHEBI:43474"/>
        <dbReference type="ChEBI" id="CHEBI:83144"/>
        <dbReference type="ChEBI" id="CHEBI:83145"/>
        <dbReference type="ChEBI" id="CHEBI:456216"/>
        <dbReference type="EC" id="6.3.4.14"/>
    </reaction>
</comment>
<sequence length="443" mass="48483">MFNKVLIANRGEIACRIIRSCQSLGVQTVAIYSEADRHALHVEQADEAFEAGAAKATDSYLNMEKVLYIAKKAKVDAIHPGYGFLSENADFCRRCREEGITFIGPKPETLSIMGDKVAARKQMQAAGVPVVPGSDGPVSSADEAVSFAESIGYPVMVKAAAGGGGIGMEIAQDAEALKKAFSSNQRRAANYFGSGSLYIEKALESPRHIEVQVLGDTYGNVIHLGERDCSIQRRHQKVLEEAPATGLSEGLRQQLRHAAIQAAKSLQYESAGTLEFLVEEDEFYFLEMNTRLQVEHPVTEVVTNIDIVQEQLHVGAGEALSVQQSEVDWQGYAIEARIYAEDPKTFFPSPGTIEVFDVPEGEHIRLDTGVRSGTEVTPFYDPMLAKLIGIGETRAEAIAGLRQALDECNIQGIRTNIPFLQEITRHPKVVNGQVTTNFVKEHF</sequence>
<comment type="subunit">
    <text evidence="3">Acetyl-CoA carboxylase is a heterohexamer of biotin carboxyl carrier protein, biotin carboxylase and the two subunits of carboxyl transferase in a 2:2 complex.</text>
</comment>
<dbReference type="InterPro" id="IPR005481">
    <property type="entry name" value="BC-like_N"/>
</dbReference>
<comment type="caution">
    <text evidence="16">The sequence shown here is derived from an EMBL/GenBank/DDBJ whole genome shotgun (WGS) entry which is preliminary data.</text>
</comment>
<dbReference type="InterPro" id="IPR005482">
    <property type="entry name" value="Biotin_COase_C"/>
</dbReference>
<name>A0A841PTC9_9BACL</name>
<comment type="pathway">
    <text evidence="2">Lipid metabolism; malonyl-CoA biosynthesis; malonyl-CoA from acetyl-CoA: step 1/1.</text>
</comment>
<evidence type="ECO:0000256" key="6">
    <source>
        <dbReference type="ARBA" id="ARBA00022598"/>
    </source>
</evidence>
<dbReference type="PROSITE" id="PS00867">
    <property type="entry name" value="CPSASE_2"/>
    <property type="match status" value="1"/>
</dbReference>
<evidence type="ECO:0000256" key="13">
    <source>
        <dbReference type="PROSITE-ProRule" id="PRU00409"/>
    </source>
</evidence>
<dbReference type="InterPro" id="IPR011761">
    <property type="entry name" value="ATP-grasp"/>
</dbReference>
<evidence type="ECO:0000256" key="12">
    <source>
        <dbReference type="ARBA" id="ARBA00048600"/>
    </source>
</evidence>
<dbReference type="RefSeq" id="WP_184403428.1">
    <property type="nucleotide sequence ID" value="NZ_JACHHJ010000001.1"/>
</dbReference>
<feature type="domain" description="ATP-grasp" evidence="14">
    <location>
        <begin position="120"/>
        <end position="316"/>
    </location>
</feature>
<dbReference type="GO" id="GO:0005524">
    <property type="term" value="F:ATP binding"/>
    <property type="evidence" value="ECO:0007669"/>
    <property type="project" value="UniProtKB-UniRule"/>
</dbReference>
<gene>
    <name evidence="16" type="ORF">HNR44_001510</name>
</gene>
<keyword evidence="11" id="KW-0092">Biotin</keyword>
<dbReference type="InterPro" id="IPR011054">
    <property type="entry name" value="Rudment_hybrid_motif"/>
</dbReference>
<dbReference type="FunFam" id="3.30.470.20:FF:000028">
    <property type="entry name" value="Methylcrotonoyl-CoA carboxylase subunit alpha, mitochondrial"/>
    <property type="match status" value="1"/>
</dbReference>
<organism evidence="16 17">
    <name type="scientific">Geomicrobium halophilum</name>
    <dbReference type="NCBI Taxonomy" id="549000"/>
    <lineage>
        <taxon>Bacteria</taxon>
        <taxon>Bacillati</taxon>
        <taxon>Bacillota</taxon>
        <taxon>Bacilli</taxon>
        <taxon>Bacillales</taxon>
        <taxon>Geomicrobium</taxon>
    </lineage>
</organism>
<proteinExistence type="predicted"/>
<dbReference type="SUPFAM" id="SSF51246">
    <property type="entry name" value="Rudiment single hybrid motif"/>
    <property type="match status" value="1"/>
</dbReference>
<dbReference type="GO" id="GO:0004075">
    <property type="term" value="F:biotin carboxylase activity"/>
    <property type="evidence" value="ECO:0007669"/>
    <property type="project" value="UniProtKB-EC"/>
</dbReference>
<dbReference type="EMBL" id="JACHHJ010000001">
    <property type="protein sequence ID" value="MBB6449561.1"/>
    <property type="molecule type" value="Genomic_DNA"/>
</dbReference>
<keyword evidence="17" id="KW-1185">Reference proteome</keyword>
<keyword evidence="6 16" id="KW-0436">Ligase</keyword>
<reference evidence="16 17" key="1">
    <citation type="submission" date="2020-08" db="EMBL/GenBank/DDBJ databases">
        <title>Genomic Encyclopedia of Type Strains, Phase IV (KMG-IV): sequencing the most valuable type-strain genomes for metagenomic binning, comparative biology and taxonomic classification.</title>
        <authorList>
            <person name="Goeker M."/>
        </authorList>
    </citation>
    <scope>NUCLEOTIDE SEQUENCE [LARGE SCALE GENOMIC DNA]</scope>
    <source>
        <strain evidence="16 17">DSM 21769</strain>
    </source>
</reference>
<dbReference type="InterPro" id="IPR050856">
    <property type="entry name" value="Biotin_carboxylase_complex"/>
</dbReference>
<dbReference type="SUPFAM" id="SSF52440">
    <property type="entry name" value="PreATP-grasp domain"/>
    <property type="match status" value="1"/>
</dbReference>
<keyword evidence="10" id="KW-0275">Fatty acid biosynthesis</keyword>
<dbReference type="PROSITE" id="PS50975">
    <property type="entry name" value="ATP_GRASP"/>
    <property type="match status" value="1"/>
</dbReference>
<dbReference type="FunFam" id="3.30.1490.20:FF:000003">
    <property type="entry name" value="acetyl-CoA carboxylase isoform X1"/>
    <property type="match status" value="1"/>
</dbReference>
<dbReference type="PANTHER" id="PTHR18866">
    <property type="entry name" value="CARBOXYLASE:PYRUVATE/ACETYL-COA/PROPIONYL-COA CARBOXYLASE"/>
    <property type="match status" value="1"/>
</dbReference>
<evidence type="ECO:0000256" key="2">
    <source>
        <dbReference type="ARBA" id="ARBA00004956"/>
    </source>
</evidence>
<evidence type="ECO:0000259" key="15">
    <source>
        <dbReference type="PROSITE" id="PS50979"/>
    </source>
</evidence>
<protein>
    <recommendedName>
        <fullName evidence="4">biotin carboxylase</fullName>
        <ecNumber evidence="4">6.3.4.14</ecNumber>
    </recommendedName>
</protein>
<dbReference type="FunFam" id="3.40.50.20:FF:000010">
    <property type="entry name" value="Propionyl-CoA carboxylase subunit alpha"/>
    <property type="match status" value="1"/>
</dbReference>
<evidence type="ECO:0000313" key="17">
    <source>
        <dbReference type="Proteomes" id="UP000568839"/>
    </source>
</evidence>
<evidence type="ECO:0000256" key="4">
    <source>
        <dbReference type="ARBA" id="ARBA00013263"/>
    </source>
</evidence>
<feature type="domain" description="Biotin carboxylation" evidence="15">
    <location>
        <begin position="1"/>
        <end position="443"/>
    </location>
</feature>
<keyword evidence="5" id="KW-0444">Lipid biosynthesis</keyword>
<keyword evidence="7 13" id="KW-0547">Nucleotide-binding</keyword>
<dbReference type="InterPro" id="IPR011764">
    <property type="entry name" value="Biotin_carboxylation_dom"/>
</dbReference>
<dbReference type="SUPFAM" id="SSF56059">
    <property type="entry name" value="Glutathione synthetase ATP-binding domain-like"/>
    <property type="match status" value="1"/>
</dbReference>
<dbReference type="AlphaFoldDB" id="A0A841PTC9"/>
<dbReference type="InterPro" id="IPR016185">
    <property type="entry name" value="PreATP-grasp_dom_sf"/>
</dbReference>
<evidence type="ECO:0000256" key="9">
    <source>
        <dbReference type="ARBA" id="ARBA00022840"/>
    </source>
</evidence>
<evidence type="ECO:0000256" key="3">
    <source>
        <dbReference type="ARBA" id="ARBA00011750"/>
    </source>
</evidence>
<keyword evidence="9 13" id="KW-0067">ATP-binding</keyword>
<evidence type="ECO:0000256" key="8">
    <source>
        <dbReference type="ARBA" id="ARBA00022832"/>
    </source>
</evidence>
<evidence type="ECO:0000256" key="10">
    <source>
        <dbReference type="ARBA" id="ARBA00023160"/>
    </source>
</evidence>
<dbReference type="EC" id="6.3.4.14" evidence="4"/>
<evidence type="ECO:0000256" key="5">
    <source>
        <dbReference type="ARBA" id="ARBA00022516"/>
    </source>
</evidence>
<keyword evidence="10" id="KW-0443">Lipid metabolism</keyword>
<dbReference type="Proteomes" id="UP000568839">
    <property type="component" value="Unassembled WGS sequence"/>
</dbReference>
<keyword evidence="8" id="KW-0276">Fatty acid metabolism</keyword>